<accession>A0AAD6V6L9</accession>
<dbReference type="EMBL" id="JARJCW010000050">
    <property type="protein sequence ID" value="KAJ7203612.1"/>
    <property type="molecule type" value="Genomic_DNA"/>
</dbReference>
<feature type="coiled-coil region" evidence="1">
    <location>
        <begin position="61"/>
        <end position="124"/>
    </location>
</feature>
<evidence type="ECO:0000256" key="2">
    <source>
        <dbReference type="SAM" id="MobiDB-lite"/>
    </source>
</evidence>
<feature type="region of interest" description="Disordered" evidence="2">
    <location>
        <begin position="27"/>
        <end position="47"/>
    </location>
</feature>
<protein>
    <submittedName>
        <fullName evidence="3">Uncharacterized protein</fullName>
    </submittedName>
</protein>
<evidence type="ECO:0000313" key="4">
    <source>
        <dbReference type="Proteomes" id="UP001219525"/>
    </source>
</evidence>
<keyword evidence="4" id="KW-1185">Reference proteome</keyword>
<reference evidence="3" key="1">
    <citation type="submission" date="2023-03" db="EMBL/GenBank/DDBJ databases">
        <title>Massive genome expansion in bonnet fungi (Mycena s.s.) driven by repeated elements and novel gene families across ecological guilds.</title>
        <authorList>
            <consortium name="Lawrence Berkeley National Laboratory"/>
            <person name="Harder C.B."/>
            <person name="Miyauchi S."/>
            <person name="Viragh M."/>
            <person name="Kuo A."/>
            <person name="Thoen E."/>
            <person name="Andreopoulos B."/>
            <person name="Lu D."/>
            <person name="Skrede I."/>
            <person name="Drula E."/>
            <person name="Henrissat B."/>
            <person name="Morin E."/>
            <person name="Kohler A."/>
            <person name="Barry K."/>
            <person name="LaButti K."/>
            <person name="Morin E."/>
            <person name="Salamov A."/>
            <person name="Lipzen A."/>
            <person name="Mereny Z."/>
            <person name="Hegedus B."/>
            <person name="Baldrian P."/>
            <person name="Stursova M."/>
            <person name="Weitz H."/>
            <person name="Taylor A."/>
            <person name="Grigoriev I.V."/>
            <person name="Nagy L.G."/>
            <person name="Martin F."/>
            <person name="Kauserud H."/>
        </authorList>
    </citation>
    <scope>NUCLEOTIDE SEQUENCE</scope>
    <source>
        <strain evidence="3">9144</strain>
    </source>
</reference>
<dbReference type="AlphaFoldDB" id="A0AAD6V6L9"/>
<evidence type="ECO:0000313" key="3">
    <source>
        <dbReference type="EMBL" id="KAJ7203612.1"/>
    </source>
</evidence>
<evidence type="ECO:0000256" key="1">
    <source>
        <dbReference type="SAM" id="Coils"/>
    </source>
</evidence>
<organism evidence="3 4">
    <name type="scientific">Mycena pura</name>
    <dbReference type="NCBI Taxonomy" id="153505"/>
    <lineage>
        <taxon>Eukaryota</taxon>
        <taxon>Fungi</taxon>
        <taxon>Dikarya</taxon>
        <taxon>Basidiomycota</taxon>
        <taxon>Agaricomycotina</taxon>
        <taxon>Agaricomycetes</taxon>
        <taxon>Agaricomycetidae</taxon>
        <taxon>Agaricales</taxon>
        <taxon>Marasmiineae</taxon>
        <taxon>Mycenaceae</taxon>
        <taxon>Mycena</taxon>
    </lineage>
</organism>
<sequence>MSGTPTSPNPQKPPPLLLQGIAPHLFNSRTPRTTRRPIAMSSLNKDASDLSMRSTPALNCLDEAEGRVVRAERIIEELATIVTSYASNQRAAADAAVATAAFAVTNAESAAANAESALKRAQEFIKDWFELNETVANALLDECAANLAQLTICGGKHPNTYVLCCASLAVSSDGVRVTAMVRTTPTGEKAAALACMVEERRVRVVVVVGDLRTHSKCVGAIARR</sequence>
<name>A0AAD6V6L9_9AGAR</name>
<keyword evidence="1" id="KW-0175">Coiled coil</keyword>
<comment type="caution">
    <text evidence="3">The sequence shown here is derived from an EMBL/GenBank/DDBJ whole genome shotgun (WGS) entry which is preliminary data.</text>
</comment>
<gene>
    <name evidence="3" type="ORF">GGX14DRAFT_651791</name>
</gene>
<dbReference type="Proteomes" id="UP001219525">
    <property type="component" value="Unassembled WGS sequence"/>
</dbReference>
<proteinExistence type="predicted"/>